<feature type="transmembrane region" description="Helical" evidence="1">
    <location>
        <begin position="7"/>
        <end position="25"/>
    </location>
</feature>
<accession>A0AAV3F2T7</accession>
<keyword evidence="1" id="KW-1133">Transmembrane helix</keyword>
<feature type="transmembrane region" description="Helical" evidence="1">
    <location>
        <begin position="37"/>
        <end position="56"/>
    </location>
</feature>
<reference evidence="2 3" key="1">
    <citation type="submission" date="2011-11" db="EMBL/GenBank/DDBJ databases">
        <title>The Genome Sequence of Myroides odoratimimus CIP 101113.</title>
        <authorList>
            <person name="Earl A."/>
            <person name="Ward D."/>
            <person name="Feldgarden M."/>
            <person name="Gevers D."/>
            <person name="Huys G."/>
            <person name="Young S.K."/>
            <person name="Zeng Q."/>
            <person name="Gargeya S."/>
            <person name="Fitzgerald M."/>
            <person name="Haas B."/>
            <person name="Abouelleil A."/>
            <person name="Alvarado L."/>
            <person name="Arachchi H.M."/>
            <person name="Berlin A."/>
            <person name="Brown A."/>
            <person name="Chapman S.B."/>
            <person name="Chen Z."/>
            <person name="Dunbar C."/>
            <person name="Freedman E."/>
            <person name="Gearin G."/>
            <person name="Goldberg J."/>
            <person name="Griggs A."/>
            <person name="Gujja S."/>
            <person name="Heiman D."/>
            <person name="Howarth C."/>
            <person name="Larson L."/>
            <person name="Lui A."/>
            <person name="MacDonald P.J.P."/>
            <person name="Montmayeur A."/>
            <person name="Murphy C."/>
            <person name="Neiman D."/>
            <person name="Pearson M."/>
            <person name="Priest M."/>
            <person name="Roberts A."/>
            <person name="Saif S."/>
            <person name="Shea T."/>
            <person name="Shenoy N."/>
            <person name="Sisk P."/>
            <person name="Stolte C."/>
            <person name="Sykes S."/>
            <person name="Wortman J."/>
            <person name="Nusbaum C."/>
            <person name="Birren B."/>
        </authorList>
    </citation>
    <scope>NUCLEOTIDE SEQUENCE [LARGE SCALE GENOMIC DNA]</scope>
    <source>
        <strain evidence="2 3">CIP 101113</strain>
    </source>
</reference>
<comment type="caution">
    <text evidence="2">The sequence shown here is derived from an EMBL/GenBank/DDBJ whole genome shotgun (WGS) entry which is preliminary data.</text>
</comment>
<dbReference type="EMBL" id="AGEE01000028">
    <property type="protein sequence ID" value="EHO09879.1"/>
    <property type="molecule type" value="Genomic_DNA"/>
</dbReference>
<evidence type="ECO:0000313" key="3">
    <source>
        <dbReference type="Proteomes" id="UP000004834"/>
    </source>
</evidence>
<evidence type="ECO:0000256" key="1">
    <source>
        <dbReference type="SAM" id="Phobius"/>
    </source>
</evidence>
<gene>
    <name evidence="2" type="ORF">HMPREF9715_02244</name>
</gene>
<dbReference type="Proteomes" id="UP000004834">
    <property type="component" value="Unassembled WGS sequence"/>
</dbReference>
<keyword evidence="1" id="KW-0472">Membrane</keyword>
<protein>
    <recommendedName>
        <fullName evidence="4">Histidine kinase</fullName>
    </recommendedName>
</protein>
<evidence type="ECO:0008006" key="4">
    <source>
        <dbReference type="Google" id="ProtNLM"/>
    </source>
</evidence>
<organism evidence="2 3">
    <name type="scientific">Myroides odoratimimus CIP 101113</name>
    <dbReference type="NCBI Taxonomy" id="883154"/>
    <lineage>
        <taxon>Bacteria</taxon>
        <taxon>Pseudomonadati</taxon>
        <taxon>Bacteroidota</taxon>
        <taxon>Flavobacteriia</taxon>
        <taxon>Flavobacteriales</taxon>
        <taxon>Flavobacteriaceae</taxon>
        <taxon>Myroides</taxon>
    </lineage>
</organism>
<proteinExistence type="predicted"/>
<sequence length="65" mass="7845">MKKKLRFISYLLITVSLFILINLVYRYNTINEPFDELNKEIFISLLNLIIGLIFFFKSRNTQNEK</sequence>
<evidence type="ECO:0000313" key="2">
    <source>
        <dbReference type="EMBL" id="EHO09879.1"/>
    </source>
</evidence>
<dbReference type="AlphaFoldDB" id="A0AAV3F2T7"/>
<keyword evidence="1" id="KW-0812">Transmembrane</keyword>
<name>A0AAV3F2T7_9FLAO</name>